<keyword evidence="2" id="KW-1185">Reference proteome</keyword>
<feature type="compositionally biased region" description="Polar residues" evidence="1">
    <location>
        <begin position="212"/>
        <end position="221"/>
    </location>
</feature>
<feature type="compositionally biased region" description="Polar residues" evidence="1">
    <location>
        <begin position="187"/>
        <end position="197"/>
    </location>
</feature>
<proteinExistence type="predicted"/>
<gene>
    <name evidence="3" type="primary">LOC103664997</name>
</gene>
<sequence>MGGRSPKVRPSLSPSALREPLGGGGLTSAKPGGPCGYLGPRGAVSAGGVAILSGRAQGPEPGPPRPAFLPGPLSRCKMRGLQRAARRSVWSGPGNSGAAPRPGCEPLRPLSFKSPPGTGNRGDAGEMRPRPAIPASTPPARPRPGRTNIPCTPRPAARSSVPRDPSPLHAPPCTAFLLELAMERTQTRNPRSLQRNVTPAYFDGPEAARDSVNINHQTGSQ</sequence>
<protein>
    <submittedName>
        <fullName evidence="3">Collagen alpha-1(I) chain-like isoform X1</fullName>
    </submittedName>
</protein>
<feature type="compositionally biased region" description="Basic residues" evidence="1">
    <location>
        <begin position="76"/>
        <end position="86"/>
    </location>
</feature>
<feature type="region of interest" description="Disordered" evidence="1">
    <location>
        <begin position="53"/>
        <end position="171"/>
    </location>
</feature>
<dbReference type="AlphaFoldDB" id="A0A8M1H1C4"/>
<evidence type="ECO:0000313" key="2">
    <source>
        <dbReference type="Proteomes" id="UP000261680"/>
    </source>
</evidence>
<feature type="region of interest" description="Disordered" evidence="1">
    <location>
        <begin position="185"/>
        <end position="221"/>
    </location>
</feature>
<feature type="compositionally biased region" description="Pro residues" evidence="1">
    <location>
        <begin position="60"/>
        <end position="69"/>
    </location>
</feature>
<evidence type="ECO:0000313" key="3">
    <source>
        <dbReference type="RefSeq" id="XP_040500897.1"/>
    </source>
</evidence>
<organism evidence="2 3">
    <name type="scientific">Ursus maritimus</name>
    <name type="common">Polar bear</name>
    <name type="synonym">Thalarctos maritimus</name>
    <dbReference type="NCBI Taxonomy" id="29073"/>
    <lineage>
        <taxon>Eukaryota</taxon>
        <taxon>Metazoa</taxon>
        <taxon>Chordata</taxon>
        <taxon>Craniata</taxon>
        <taxon>Vertebrata</taxon>
        <taxon>Euteleostomi</taxon>
        <taxon>Mammalia</taxon>
        <taxon>Eutheria</taxon>
        <taxon>Laurasiatheria</taxon>
        <taxon>Carnivora</taxon>
        <taxon>Caniformia</taxon>
        <taxon>Ursidae</taxon>
        <taxon>Ursus</taxon>
    </lineage>
</organism>
<reference evidence="3" key="1">
    <citation type="submission" date="2025-08" db="UniProtKB">
        <authorList>
            <consortium name="RefSeq"/>
        </authorList>
    </citation>
    <scope>IDENTIFICATION</scope>
    <source>
        <tissue evidence="3">Whole blood</tissue>
    </source>
</reference>
<name>A0A8M1H1C4_URSMA</name>
<accession>A0A8M1H1C4</accession>
<evidence type="ECO:0000256" key="1">
    <source>
        <dbReference type="SAM" id="MobiDB-lite"/>
    </source>
</evidence>
<feature type="region of interest" description="Disordered" evidence="1">
    <location>
        <begin position="1"/>
        <end position="41"/>
    </location>
</feature>
<dbReference type="GeneID" id="103664997"/>
<dbReference type="Proteomes" id="UP000261680">
    <property type="component" value="Unplaced"/>
</dbReference>
<dbReference type="RefSeq" id="XP_040500897.1">
    <property type="nucleotide sequence ID" value="XM_040644963.1"/>
</dbReference>